<gene>
    <name evidence="2" type="ORF">Lmac_1497</name>
</gene>
<name>A0A0W0W1X3_9GAMM</name>
<evidence type="ECO:0008006" key="4">
    <source>
        <dbReference type="Google" id="ProtNLM"/>
    </source>
</evidence>
<proteinExistence type="predicted"/>
<dbReference type="EMBL" id="LNYL01000038">
    <property type="protein sequence ID" value="KTD26249.1"/>
    <property type="molecule type" value="Genomic_DNA"/>
</dbReference>
<evidence type="ECO:0000313" key="3">
    <source>
        <dbReference type="Proteomes" id="UP000054908"/>
    </source>
</evidence>
<comment type="caution">
    <text evidence="2">The sequence shown here is derived from an EMBL/GenBank/DDBJ whole genome shotgun (WGS) entry which is preliminary data.</text>
</comment>
<keyword evidence="1" id="KW-0732">Signal</keyword>
<protein>
    <recommendedName>
        <fullName evidence="4">Secreted protein</fullName>
    </recommendedName>
</protein>
<dbReference type="RefSeq" id="WP_058452267.1">
    <property type="nucleotide sequence ID" value="NZ_CAAAIB010000001.1"/>
</dbReference>
<dbReference type="AlphaFoldDB" id="A0A0W0W1X3"/>
<evidence type="ECO:0000313" key="2">
    <source>
        <dbReference type="EMBL" id="KTD26249.1"/>
    </source>
</evidence>
<feature type="signal peptide" evidence="1">
    <location>
        <begin position="1"/>
        <end position="19"/>
    </location>
</feature>
<accession>A0A0W0W1X3</accession>
<reference evidence="2 3" key="1">
    <citation type="submission" date="2015-11" db="EMBL/GenBank/DDBJ databases">
        <title>Genomic analysis of 38 Legionella species identifies large and diverse effector repertoires.</title>
        <authorList>
            <person name="Burstein D."/>
            <person name="Amaro F."/>
            <person name="Zusman T."/>
            <person name="Lifshitz Z."/>
            <person name="Cohen O."/>
            <person name="Gilbert J.A."/>
            <person name="Pupko T."/>
            <person name="Shuman H.A."/>
            <person name="Segal G."/>
        </authorList>
    </citation>
    <scope>NUCLEOTIDE SEQUENCE [LARGE SCALE GENOMIC DNA]</scope>
    <source>
        <strain evidence="2 3">PX-1-G2-E2</strain>
    </source>
</reference>
<evidence type="ECO:0000256" key="1">
    <source>
        <dbReference type="SAM" id="SignalP"/>
    </source>
</evidence>
<sequence>MKKLIFFVLISLAVTTGQASKLSKFLHKMEEENRVRQQQEWQQDMNFADLSFRLEKRYVDERGQDCRDYIFRARSNPYLHGYYTVCEER</sequence>
<dbReference type="OrthoDB" id="5645577at2"/>
<dbReference type="PATRIC" id="fig|466.6.peg.1577"/>
<dbReference type="Proteomes" id="UP000054908">
    <property type="component" value="Unassembled WGS sequence"/>
</dbReference>
<organism evidence="2 3">
    <name type="scientific">Legionella maceachernii</name>
    <dbReference type="NCBI Taxonomy" id="466"/>
    <lineage>
        <taxon>Bacteria</taxon>
        <taxon>Pseudomonadati</taxon>
        <taxon>Pseudomonadota</taxon>
        <taxon>Gammaproteobacteria</taxon>
        <taxon>Legionellales</taxon>
        <taxon>Legionellaceae</taxon>
        <taxon>Legionella</taxon>
    </lineage>
</organism>
<keyword evidence="3" id="KW-1185">Reference proteome</keyword>
<feature type="chain" id="PRO_5006915289" description="Secreted protein" evidence="1">
    <location>
        <begin position="20"/>
        <end position="89"/>
    </location>
</feature>